<reference evidence="3" key="1">
    <citation type="submission" date="2018-04" db="EMBL/GenBank/DDBJ databases">
        <authorList>
            <person name="Go L.Y."/>
            <person name="Mitchell J.A."/>
        </authorList>
    </citation>
    <scope>NUCLEOTIDE SEQUENCE</scope>
    <source>
        <tissue evidence="3">Whole organism</tissue>
    </source>
</reference>
<dbReference type="GO" id="GO:0006364">
    <property type="term" value="P:rRNA processing"/>
    <property type="evidence" value="ECO:0007669"/>
    <property type="project" value="InterPro"/>
</dbReference>
<reference evidence="4" key="2">
    <citation type="submission" date="2018-07" db="EMBL/GenBank/DDBJ databases">
        <authorList>
            <person name="Quirk P.G."/>
            <person name="Krulwich T.A."/>
        </authorList>
    </citation>
    <scope>NUCLEOTIDE SEQUENCE</scope>
</reference>
<organism evidence="3">
    <name type="scientific">Culicoides sonorensis</name>
    <name type="common">Biting midge</name>
    <dbReference type="NCBI Taxonomy" id="179676"/>
    <lineage>
        <taxon>Eukaryota</taxon>
        <taxon>Metazoa</taxon>
        <taxon>Ecdysozoa</taxon>
        <taxon>Arthropoda</taxon>
        <taxon>Hexapoda</taxon>
        <taxon>Insecta</taxon>
        <taxon>Pterygota</taxon>
        <taxon>Neoptera</taxon>
        <taxon>Endopterygota</taxon>
        <taxon>Diptera</taxon>
        <taxon>Nematocera</taxon>
        <taxon>Chironomoidea</taxon>
        <taxon>Ceratopogonidae</taxon>
        <taxon>Ceratopogoninae</taxon>
        <taxon>Culicoides</taxon>
        <taxon>Monoculicoides</taxon>
    </lineage>
</organism>
<dbReference type="PANTHER" id="PTHR12661:SF5">
    <property type="entry name" value="SUPPRESSOR OF SWI4 1 HOMOLOG"/>
    <property type="match status" value="1"/>
</dbReference>
<evidence type="ECO:0000313" key="4">
    <source>
        <dbReference type="EMBL" id="SSX25471.1"/>
    </source>
</evidence>
<name>A0A336KW58_CULSO</name>
<feature type="domain" description="Brix" evidence="2">
    <location>
        <begin position="118"/>
        <end position="380"/>
    </location>
</feature>
<feature type="compositionally biased region" description="Acidic residues" evidence="1">
    <location>
        <begin position="666"/>
        <end position="678"/>
    </location>
</feature>
<dbReference type="Pfam" id="PF04427">
    <property type="entry name" value="Brix"/>
    <property type="match status" value="2"/>
</dbReference>
<evidence type="ECO:0000256" key="1">
    <source>
        <dbReference type="SAM" id="MobiDB-lite"/>
    </source>
</evidence>
<accession>A0A336KW58</accession>
<dbReference type="GO" id="GO:0030687">
    <property type="term" value="C:preribosome, large subunit precursor"/>
    <property type="evidence" value="ECO:0007669"/>
    <property type="project" value="TreeGrafter"/>
</dbReference>
<evidence type="ECO:0000259" key="2">
    <source>
        <dbReference type="PROSITE" id="PS50833"/>
    </source>
</evidence>
<dbReference type="PROSITE" id="PS50833">
    <property type="entry name" value="BRIX"/>
    <property type="match status" value="2"/>
</dbReference>
<dbReference type="PANTHER" id="PTHR12661">
    <property type="entry name" value="PETER PAN-RELATED"/>
    <property type="match status" value="1"/>
</dbReference>
<feature type="domain" description="Brix" evidence="2">
    <location>
        <begin position="455"/>
        <end position="607"/>
    </location>
</feature>
<sequence>MSQRFPNPLNLQKAYHDVQFELHQFDETLDNELHQFHLFYTHHRLSENCRVQIGSSQLGELSCEHGTNNSDLFTLAEMCIGYESIEPSTYSVKKRHNKKTKKVATIPHEEPLEDKLAPHSFVISRGVRNRNVQHICHDLRKVMEPYTATHLKERRCNKIKDFVSLSGIFHVSNMCIFTQTETALSLKIARMPKGPTLTFKVHQYTLSRDVLSSMKTQFFDEDCYHFAPIVILNGFSASGDAKHMKLMTSTFQNMFPAINLSTVKLSNVKRCVLFSFNPVTKLIDIRHYYIRPQPIGINKGVKKLVNRQIPDLSKFDDISEFVTKAELLSGSEYEDEEKTVVMPATIGRGNIKENKSAIKLYELGPRLTIQLIKIEEGMMSGDIFFHEYVTKTEEEVKLIKARRDKRKRLKEQRKLKMQQNVKAKEQAKQKAKQKGNDDEQMEVENDDENCYHFAPIVILNGFSASGDAKHMKLMTSTFQNMFPAINLSTVKLSNVKRCVLFSFNPVTKLIDIRHYYIRPQPVGINKGVKKLVNRQIPDLSKFDDISEFVTKAELLSGSEYEDEEKTVVMPATIGRGNIKENKSAIKLYELGPRLTIQLIKIEEGMMSGDIFFHEYVTKTEEEVKLIKARRDKRKRLKEQRKLKMQQNVKAKEQAKQKAKQKGNDDEKMEDENDDESDREDNSGQEYNSDNDQEDNSGNENDSN</sequence>
<dbReference type="EMBL" id="UFQS01000580">
    <property type="protein sequence ID" value="SSX05110.1"/>
    <property type="molecule type" value="Genomic_DNA"/>
</dbReference>
<dbReference type="GO" id="GO:0019843">
    <property type="term" value="F:rRNA binding"/>
    <property type="evidence" value="ECO:0007669"/>
    <property type="project" value="InterPro"/>
</dbReference>
<feature type="compositionally biased region" description="Basic residues" evidence="1">
    <location>
        <begin position="634"/>
        <end position="643"/>
    </location>
</feature>
<dbReference type="AlphaFoldDB" id="A0A336KW58"/>
<feature type="region of interest" description="Disordered" evidence="1">
    <location>
        <begin position="634"/>
        <end position="703"/>
    </location>
</feature>
<gene>
    <name evidence="3" type="primary">CSON012370</name>
</gene>
<proteinExistence type="predicted"/>
<protein>
    <submittedName>
        <fullName evidence="3">CSON012370 protein</fullName>
    </submittedName>
</protein>
<dbReference type="EMBL" id="UFQT01000580">
    <property type="protein sequence ID" value="SSX25471.1"/>
    <property type="molecule type" value="Genomic_DNA"/>
</dbReference>
<feature type="compositionally biased region" description="Acidic residues" evidence="1">
    <location>
        <begin position="688"/>
        <end position="703"/>
    </location>
</feature>
<dbReference type="GO" id="GO:0000027">
    <property type="term" value="P:ribosomal large subunit assembly"/>
    <property type="evidence" value="ECO:0007669"/>
    <property type="project" value="TreeGrafter"/>
</dbReference>
<feature type="compositionally biased region" description="Basic and acidic residues" evidence="1">
    <location>
        <begin position="649"/>
        <end position="665"/>
    </location>
</feature>
<feature type="compositionally biased region" description="Basic residues" evidence="1">
    <location>
        <begin position="407"/>
        <end position="416"/>
    </location>
</feature>
<evidence type="ECO:0000313" key="3">
    <source>
        <dbReference type="EMBL" id="SSX05110.1"/>
    </source>
</evidence>
<dbReference type="InterPro" id="IPR045112">
    <property type="entry name" value="PPAN-like"/>
</dbReference>
<dbReference type="InterPro" id="IPR007109">
    <property type="entry name" value="Brix"/>
</dbReference>
<dbReference type="VEuPathDB" id="VectorBase:CSON012370"/>
<feature type="region of interest" description="Disordered" evidence="1">
    <location>
        <begin position="407"/>
        <end position="443"/>
    </location>
</feature>
<dbReference type="SMART" id="SM00879">
    <property type="entry name" value="Brix"/>
    <property type="match status" value="2"/>
</dbReference>